<dbReference type="STRING" id="189381.GCA_900166615_00658"/>
<protein>
    <recommendedName>
        <fullName evidence="9">ABC transmembrane type-2 domain-containing protein</fullName>
    </recommendedName>
</protein>
<keyword evidence="3" id="KW-0813">Transport</keyword>
<organism evidence="10 11">
    <name type="scientific">Rossellomorea marisflavi</name>
    <dbReference type="NCBI Taxonomy" id="189381"/>
    <lineage>
        <taxon>Bacteria</taxon>
        <taxon>Bacillati</taxon>
        <taxon>Bacillota</taxon>
        <taxon>Bacilli</taxon>
        <taxon>Bacillales</taxon>
        <taxon>Bacillaceae</taxon>
        <taxon>Rossellomorea</taxon>
    </lineage>
</organism>
<name>A0A0M0GLH7_9BACI</name>
<evidence type="ECO:0000259" key="9">
    <source>
        <dbReference type="PROSITE" id="PS51012"/>
    </source>
</evidence>
<dbReference type="PROSITE" id="PS51012">
    <property type="entry name" value="ABC_TM2"/>
    <property type="match status" value="1"/>
</dbReference>
<dbReference type="Proteomes" id="UP000037405">
    <property type="component" value="Unassembled WGS sequence"/>
</dbReference>
<dbReference type="OrthoDB" id="266913at2"/>
<feature type="transmembrane region" description="Helical" evidence="8">
    <location>
        <begin position="253"/>
        <end position="274"/>
    </location>
</feature>
<keyword evidence="4" id="KW-1003">Cell membrane</keyword>
<evidence type="ECO:0000256" key="2">
    <source>
        <dbReference type="ARBA" id="ARBA00007783"/>
    </source>
</evidence>
<dbReference type="AlphaFoldDB" id="A0A0M0GLH7"/>
<keyword evidence="5 8" id="KW-0812">Transmembrane</keyword>
<dbReference type="PANTHER" id="PTHR30294">
    <property type="entry name" value="MEMBRANE COMPONENT OF ABC TRANSPORTER YHHJ-RELATED"/>
    <property type="match status" value="1"/>
</dbReference>
<dbReference type="RefSeq" id="WP_053427943.1">
    <property type="nucleotide sequence ID" value="NZ_LGUE01000003.1"/>
</dbReference>
<feature type="transmembrane region" description="Helical" evidence="8">
    <location>
        <begin position="219"/>
        <end position="241"/>
    </location>
</feature>
<proteinExistence type="inferred from homology"/>
<feature type="transmembrane region" description="Helical" evidence="8">
    <location>
        <begin position="342"/>
        <end position="364"/>
    </location>
</feature>
<accession>A0A0M0GLH7</accession>
<evidence type="ECO:0000256" key="4">
    <source>
        <dbReference type="ARBA" id="ARBA00022475"/>
    </source>
</evidence>
<dbReference type="EMBL" id="LGUE01000003">
    <property type="protein sequence ID" value="KON90623.1"/>
    <property type="molecule type" value="Genomic_DNA"/>
</dbReference>
<evidence type="ECO:0000256" key="7">
    <source>
        <dbReference type="ARBA" id="ARBA00023136"/>
    </source>
</evidence>
<evidence type="ECO:0000256" key="1">
    <source>
        <dbReference type="ARBA" id="ARBA00004651"/>
    </source>
</evidence>
<gene>
    <name evidence="10" type="ORF">AF331_09660</name>
</gene>
<dbReference type="Pfam" id="PF12698">
    <property type="entry name" value="ABC2_membrane_3"/>
    <property type="match status" value="1"/>
</dbReference>
<dbReference type="GO" id="GO:0005886">
    <property type="term" value="C:plasma membrane"/>
    <property type="evidence" value="ECO:0007669"/>
    <property type="project" value="UniProtKB-SubCell"/>
</dbReference>
<dbReference type="InterPro" id="IPR051449">
    <property type="entry name" value="ABC-2_transporter_component"/>
</dbReference>
<feature type="transmembrane region" description="Helical" evidence="8">
    <location>
        <begin position="177"/>
        <end position="198"/>
    </location>
</feature>
<evidence type="ECO:0000256" key="3">
    <source>
        <dbReference type="ARBA" id="ARBA00022448"/>
    </source>
</evidence>
<comment type="caution">
    <text evidence="10">The sequence shown here is derived from an EMBL/GenBank/DDBJ whole genome shotgun (WGS) entry which is preliminary data.</text>
</comment>
<evidence type="ECO:0000313" key="11">
    <source>
        <dbReference type="Proteomes" id="UP000037405"/>
    </source>
</evidence>
<dbReference type="PANTHER" id="PTHR30294:SF38">
    <property type="entry name" value="TRANSPORT PERMEASE PROTEIN"/>
    <property type="match status" value="1"/>
</dbReference>
<evidence type="ECO:0000256" key="6">
    <source>
        <dbReference type="ARBA" id="ARBA00022989"/>
    </source>
</evidence>
<evidence type="ECO:0000313" key="10">
    <source>
        <dbReference type="EMBL" id="KON90623.1"/>
    </source>
</evidence>
<dbReference type="InterPro" id="IPR047817">
    <property type="entry name" value="ABC2_TM_bact-type"/>
</dbReference>
<comment type="subcellular location">
    <subcellularLocation>
        <location evidence="1">Cell membrane</location>
        <topology evidence="1">Multi-pass membrane protein</topology>
    </subcellularLocation>
</comment>
<evidence type="ECO:0000256" key="5">
    <source>
        <dbReference type="ARBA" id="ARBA00022692"/>
    </source>
</evidence>
<dbReference type="InterPro" id="IPR013525">
    <property type="entry name" value="ABC2_TM"/>
</dbReference>
<keyword evidence="11" id="KW-1185">Reference proteome</keyword>
<reference evidence="11" key="1">
    <citation type="submission" date="2015-07" db="EMBL/GenBank/DDBJ databases">
        <title>Fjat-14235 jcm11544.</title>
        <authorList>
            <person name="Liu B."/>
            <person name="Wang J."/>
            <person name="Zhu Y."/>
            <person name="Liu G."/>
            <person name="Chen Q."/>
            <person name="Chen Z."/>
            <person name="Lan J."/>
            <person name="Che J."/>
            <person name="Ge C."/>
            <person name="Shi H."/>
            <person name="Pan Z."/>
            <person name="Liu X."/>
        </authorList>
    </citation>
    <scope>NUCLEOTIDE SEQUENCE [LARGE SCALE GENOMIC DNA]</scope>
    <source>
        <strain evidence="11">JCM 11544</strain>
    </source>
</reference>
<feature type="domain" description="ABC transmembrane type-2" evidence="9">
    <location>
        <begin position="139"/>
        <end position="367"/>
    </location>
</feature>
<keyword evidence="7 8" id="KW-0472">Membrane</keyword>
<comment type="similarity">
    <text evidence="2">Belongs to the ABC-2 integral membrane protein family.</text>
</comment>
<evidence type="ECO:0000256" key="8">
    <source>
        <dbReference type="SAM" id="Phobius"/>
    </source>
</evidence>
<keyword evidence="6 8" id="KW-1133">Transmembrane helix</keyword>
<feature type="transmembrane region" description="Helical" evidence="8">
    <location>
        <begin position="286"/>
        <end position="305"/>
    </location>
</feature>
<dbReference type="GO" id="GO:0140359">
    <property type="term" value="F:ABC-type transporter activity"/>
    <property type="evidence" value="ECO:0007669"/>
    <property type="project" value="InterPro"/>
</dbReference>
<sequence>MKGLLYGKLKMLIRKPWPFLLTTIVCLMFAFFTSQSGANEVTVPYSTEGGGDAPKAIMEELKATDSIIFQEMSKGDLDDQVSEGKSSLGLILGDDDYTIIASADTPNVPQINQIVRKAYMKVAQQKEVEAVAAEQGIGSDEVQGWFKDVKDDPSFSLKETTFRSDGDWVYDVKLQSLFGFSLFFVIYTIAYNVATIMNEKRMGIWDRMILSPVKKWEMYTANLLYSFILGYAQILLVFLVFRYITDVNFYGHFAWVLVLLIPYVFAIVALSIFITGLVKKSQHFNAVIPIVAVSMAMLGGAYWPLEIVSSPVMIAISKVIPITYGMEILKGITVNQLGLGDILYPVSILLLMGVLFLGLGLNFMEKRHV</sequence>
<dbReference type="PATRIC" id="fig|189381.12.peg.3841"/>